<evidence type="ECO:0000313" key="1">
    <source>
        <dbReference type="EMBL" id="KAF5942975.1"/>
    </source>
</evidence>
<protein>
    <submittedName>
        <fullName evidence="1">Uncharacterized protein</fullName>
    </submittedName>
</protein>
<dbReference type="EMBL" id="JACBKZ010000009">
    <property type="protein sequence ID" value="KAF5942975.1"/>
    <property type="molecule type" value="Genomic_DNA"/>
</dbReference>
<proteinExistence type="predicted"/>
<dbReference type="Proteomes" id="UP000593564">
    <property type="component" value="Unassembled WGS sequence"/>
</dbReference>
<evidence type="ECO:0000313" key="2">
    <source>
        <dbReference type="Proteomes" id="UP000593564"/>
    </source>
</evidence>
<sequence length="192" mass="22593">MVFFPPSSPQKESNDKCTIDRFCNYSWCGQRKMPSYVKKLVFPEDFLTTLRTIAKQEDEIYQVSSLLQELVSFDEEKQPSDGEVRAVTWEACGDSGALQLLVDLPNMKRYKEKKEEVAETEVDPERDQRMAIKAIYWRPTYSVHACLAAATRSFIRNKKRTLEIDWIRVAFLTCNNDLRWRINFVMNSLFRR</sequence>
<dbReference type="AlphaFoldDB" id="A0A7J7GS10"/>
<keyword evidence="2" id="KW-1185">Reference proteome</keyword>
<accession>A0A7J7GS10</accession>
<gene>
    <name evidence="1" type="ORF">HYC85_020617</name>
</gene>
<organism evidence="1 2">
    <name type="scientific">Camellia sinensis</name>
    <name type="common">Tea plant</name>
    <name type="synonym">Thea sinensis</name>
    <dbReference type="NCBI Taxonomy" id="4442"/>
    <lineage>
        <taxon>Eukaryota</taxon>
        <taxon>Viridiplantae</taxon>
        <taxon>Streptophyta</taxon>
        <taxon>Embryophyta</taxon>
        <taxon>Tracheophyta</taxon>
        <taxon>Spermatophyta</taxon>
        <taxon>Magnoliopsida</taxon>
        <taxon>eudicotyledons</taxon>
        <taxon>Gunneridae</taxon>
        <taxon>Pentapetalae</taxon>
        <taxon>asterids</taxon>
        <taxon>Ericales</taxon>
        <taxon>Theaceae</taxon>
        <taxon>Camellia</taxon>
    </lineage>
</organism>
<name>A0A7J7GS10_CAMSI</name>
<reference evidence="2" key="1">
    <citation type="journal article" date="2020" name="Nat. Commun.">
        <title>Genome assembly of wild tea tree DASZ reveals pedigree and selection history of tea varieties.</title>
        <authorList>
            <person name="Zhang W."/>
            <person name="Zhang Y."/>
            <person name="Qiu H."/>
            <person name="Guo Y."/>
            <person name="Wan H."/>
            <person name="Zhang X."/>
            <person name="Scossa F."/>
            <person name="Alseekh S."/>
            <person name="Zhang Q."/>
            <person name="Wang P."/>
            <person name="Xu L."/>
            <person name="Schmidt M.H."/>
            <person name="Jia X."/>
            <person name="Li D."/>
            <person name="Zhu A."/>
            <person name="Guo F."/>
            <person name="Chen W."/>
            <person name="Ni D."/>
            <person name="Usadel B."/>
            <person name="Fernie A.R."/>
            <person name="Wen W."/>
        </authorList>
    </citation>
    <scope>NUCLEOTIDE SEQUENCE [LARGE SCALE GENOMIC DNA]</scope>
    <source>
        <strain evidence="2">cv. G240</strain>
    </source>
</reference>
<reference evidence="1 2" key="2">
    <citation type="submission" date="2020-07" db="EMBL/GenBank/DDBJ databases">
        <title>Genome assembly of wild tea tree DASZ reveals pedigree and selection history of tea varieties.</title>
        <authorList>
            <person name="Zhang W."/>
        </authorList>
    </citation>
    <scope>NUCLEOTIDE SEQUENCE [LARGE SCALE GENOMIC DNA]</scope>
    <source>
        <strain evidence="2">cv. G240</strain>
        <tissue evidence="1">Leaf</tissue>
    </source>
</reference>
<comment type="caution">
    <text evidence="1">The sequence shown here is derived from an EMBL/GenBank/DDBJ whole genome shotgun (WGS) entry which is preliminary data.</text>
</comment>